<dbReference type="Gene3D" id="3.30.160.150">
    <property type="entry name" value="Lipoprotein like domain"/>
    <property type="match status" value="1"/>
</dbReference>
<comment type="subunit">
    <text evidence="6">Component of the lipopolysaccharide transport and assembly complex. Interacts with LptD.</text>
</comment>
<dbReference type="Proteomes" id="UP000183471">
    <property type="component" value="Unassembled WGS sequence"/>
</dbReference>
<comment type="similarity">
    <text evidence="6">Belongs to the LptE lipoprotein family.</text>
</comment>
<keyword evidence="8" id="KW-1185">Reference proteome</keyword>
<keyword evidence="5 6" id="KW-0449">Lipoprotein</keyword>
<dbReference type="InterPro" id="IPR007485">
    <property type="entry name" value="LPS_assembly_LptE"/>
</dbReference>
<sequence length="165" mass="18309">MKNILLVALCFVLTACGFQLRGQASLPFKTIYVSFPVGHPIGMDVRRLIQAGTTTRVVEKAKDAQATLDIISVVNDKQIMSVSGGGRVREFELRYRVSFRLYDAKGVDLIPTNEIALRRIIPYTDAQVVAKEGEEAMLVREMQNDSAEQILRRLEAVKVAPAKSS</sequence>
<evidence type="ECO:0000256" key="3">
    <source>
        <dbReference type="ARBA" id="ARBA00023139"/>
    </source>
</evidence>
<evidence type="ECO:0000256" key="2">
    <source>
        <dbReference type="ARBA" id="ARBA00023136"/>
    </source>
</evidence>
<comment type="function">
    <text evidence="6">Together with LptD, is involved in the assembly of lipopolysaccharide (LPS) at the surface of the outer membrane. Required for the proper assembly of LptD. Binds LPS and may serve as the LPS recognition site at the outer membrane.</text>
</comment>
<dbReference type="Pfam" id="PF04390">
    <property type="entry name" value="LptE"/>
    <property type="match status" value="1"/>
</dbReference>
<dbReference type="PROSITE" id="PS51257">
    <property type="entry name" value="PROKAR_LIPOPROTEIN"/>
    <property type="match status" value="1"/>
</dbReference>
<dbReference type="PANTHER" id="PTHR38098">
    <property type="entry name" value="LPS-ASSEMBLY LIPOPROTEIN LPTE"/>
    <property type="match status" value="1"/>
</dbReference>
<comment type="subcellular location">
    <subcellularLocation>
        <location evidence="6">Cell outer membrane</location>
        <topology evidence="6">Lipid-anchor</topology>
    </subcellularLocation>
</comment>
<dbReference type="RefSeq" id="WP_074631090.1">
    <property type="nucleotide sequence ID" value="NZ_FNKY01000001.1"/>
</dbReference>
<evidence type="ECO:0000256" key="6">
    <source>
        <dbReference type="HAMAP-Rule" id="MF_01186"/>
    </source>
</evidence>
<evidence type="ECO:0000256" key="5">
    <source>
        <dbReference type="ARBA" id="ARBA00023288"/>
    </source>
</evidence>
<keyword evidence="3 6" id="KW-0564">Palmitate</keyword>
<evidence type="ECO:0000313" key="7">
    <source>
        <dbReference type="EMBL" id="SDQ47440.1"/>
    </source>
</evidence>
<reference evidence="7 8" key="1">
    <citation type="submission" date="2016-10" db="EMBL/GenBank/DDBJ databases">
        <authorList>
            <person name="Varghese N."/>
            <person name="Submissions S."/>
        </authorList>
    </citation>
    <scope>NUCLEOTIDE SEQUENCE [LARGE SCALE GENOMIC DNA]</scope>
    <source>
        <strain evidence="7 8">Nl1</strain>
    </source>
</reference>
<dbReference type="HAMAP" id="MF_01186">
    <property type="entry name" value="LPS_assembly_LptE"/>
    <property type="match status" value="1"/>
</dbReference>
<protein>
    <recommendedName>
        <fullName evidence="6">LPS-assembly lipoprotein LptE</fullName>
    </recommendedName>
</protein>
<organism evidence="7 8">
    <name type="scientific">Nitrosospira multiformis</name>
    <dbReference type="NCBI Taxonomy" id="1231"/>
    <lineage>
        <taxon>Bacteria</taxon>
        <taxon>Pseudomonadati</taxon>
        <taxon>Pseudomonadota</taxon>
        <taxon>Betaproteobacteria</taxon>
        <taxon>Nitrosomonadales</taxon>
        <taxon>Nitrosomonadaceae</taxon>
        <taxon>Nitrosospira</taxon>
    </lineage>
</organism>
<evidence type="ECO:0000256" key="1">
    <source>
        <dbReference type="ARBA" id="ARBA00022729"/>
    </source>
</evidence>
<keyword evidence="2 6" id="KW-0472">Membrane</keyword>
<evidence type="ECO:0000256" key="4">
    <source>
        <dbReference type="ARBA" id="ARBA00023237"/>
    </source>
</evidence>
<dbReference type="EMBL" id="FNKY01000001">
    <property type="protein sequence ID" value="SDQ47440.1"/>
    <property type="molecule type" value="Genomic_DNA"/>
</dbReference>
<evidence type="ECO:0000313" key="8">
    <source>
        <dbReference type="Proteomes" id="UP000183471"/>
    </source>
</evidence>
<gene>
    <name evidence="6" type="primary">lptE</name>
    <name evidence="7" type="ORF">SAMN05216402_0997</name>
</gene>
<proteinExistence type="inferred from homology"/>
<comment type="caution">
    <text evidence="7">The sequence shown here is derived from an EMBL/GenBank/DDBJ whole genome shotgun (WGS) entry which is preliminary data.</text>
</comment>
<accession>A0ABY0T9B2</accession>
<keyword evidence="1 6" id="KW-0732">Signal</keyword>
<name>A0ABY0T9B2_9PROT</name>
<keyword evidence="4 6" id="KW-0998">Cell outer membrane</keyword>
<dbReference type="PANTHER" id="PTHR38098:SF1">
    <property type="entry name" value="LPS-ASSEMBLY LIPOPROTEIN LPTE"/>
    <property type="match status" value="1"/>
</dbReference>